<dbReference type="GO" id="GO:0005829">
    <property type="term" value="C:cytosol"/>
    <property type="evidence" value="ECO:0007669"/>
    <property type="project" value="TreeGrafter"/>
</dbReference>
<evidence type="ECO:0000259" key="7">
    <source>
        <dbReference type="Pfam" id="PF01937"/>
    </source>
</evidence>
<evidence type="ECO:0000256" key="4">
    <source>
        <dbReference type="ARBA" id="ARBA00022723"/>
    </source>
</evidence>
<keyword evidence="5" id="KW-0378">Hydrolase</keyword>
<feature type="domain" description="Damage-control phosphatase ARMT1-like metal-binding" evidence="7">
    <location>
        <begin position="96"/>
        <end position="369"/>
    </location>
</feature>
<dbReference type="Gene3D" id="1.10.285.20">
    <property type="entry name" value="Uncharacterised protein PF01937, DUF89, domain 2"/>
    <property type="match status" value="1"/>
</dbReference>
<dbReference type="InterPro" id="IPR002791">
    <property type="entry name" value="ARMT1-like_metal-bd"/>
</dbReference>
<feature type="domain" description="SMP-30/Gluconolactonase/LRE-like region" evidence="8">
    <location>
        <begin position="425"/>
        <end position="473"/>
    </location>
</feature>
<reference evidence="9" key="1">
    <citation type="submission" date="2021-01" db="EMBL/GenBank/DDBJ databases">
        <authorList>
            <person name="Corre E."/>
            <person name="Pelletier E."/>
            <person name="Niang G."/>
            <person name="Scheremetjew M."/>
            <person name="Finn R."/>
            <person name="Kale V."/>
            <person name="Holt S."/>
            <person name="Cochrane G."/>
            <person name="Meng A."/>
            <person name="Brown T."/>
            <person name="Cohen L."/>
        </authorList>
    </citation>
    <scope>NUCLEOTIDE SEQUENCE</scope>
    <source>
        <strain evidence="9">PLY429</strain>
    </source>
</reference>
<organism evidence="9">
    <name type="scientific">Tetraselmis chuii</name>
    <dbReference type="NCBI Taxonomy" id="63592"/>
    <lineage>
        <taxon>Eukaryota</taxon>
        <taxon>Viridiplantae</taxon>
        <taxon>Chlorophyta</taxon>
        <taxon>core chlorophytes</taxon>
        <taxon>Chlorodendrophyceae</taxon>
        <taxon>Chlorodendrales</taxon>
        <taxon>Chlorodendraceae</taxon>
        <taxon>Tetraselmis</taxon>
    </lineage>
</organism>
<accession>A0A7S1T206</accession>
<dbReference type="GO" id="GO:0046872">
    <property type="term" value="F:metal ion binding"/>
    <property type="evidence" value="ECO:0007669"/>
    <property type="project" value="UniProtKB-KW"/>
</dbReference>
<protein>
    <recommendedName>
        <fullName evidence="10">Damage-control phosphatase ARMT1-like metal-binding domain-containing protein</fullName>
    </recommendedName>
</protein>
<dbReference type="AlphaFoldDB" id="A0A7S1T206"/>
<keyword evidence="6" id="KW-0464">Manganese</keyword>
<dbReference type="InterPro" id="IPR011042">
    <property type="entry name" value="6-blade_b-propeller_TolB-like"/>
</dbReference>
<dbReference type="PANTHER" id="PTHR12280">
    <property type="entry name" value="PANTOTHENATE KINASE"/>
    <property type="match status" value="1"/>
</dbReference>
<dbReference type="InterPro" id="IPR004567">
    <property type="entry name" value="Type_II_PanK"/>
</dbReference>
<dbReference type="PANTHER" id="PTHR12280:SF35">
    <property type="entry name" value="4'-PHOSPHOPANTETHEINE PHOSPHATASE"/>
    <property type="match status" value="1"/>
</dbReference>
<evidence type="ECO:0000256" key="6">
    <source>
        <dbReference type="ARBA" id="ARBA00023211"/>
    </source>
</evidence>
<proteinExistence type="predicted"/>
<dbReference type="InterPro" id="IPR036075">
    <property type="entry name" value="ARMT-1-like_metal-bd_sf"/>
</dbReference>
<dbReference type="Pfam" id="PF08450">
    <property type="entry name" value="SGL"/>
    <property type="match status" value="1"/>
</dbReference>
<gene>
    <name evidence="9" type="ORF">TCHU04912_LOCUS17941</name>
</gene>
<dbReference type="Pfam" id="PF01937">
    <property type="entry name" value="ARMT1-like_dom"/>
    <property type="match status" value="1"/>
</dbReference>
<keyword evidence="4" id="KW-0479">Metal-binding</keyword>
<dbReference type="Gene3D" id="3.40.50.10880">
    <property type="entry name" value="Uncharacterised protein PF01937, DUF89, domain 3"/>
    <property type="match status" value="1"/>
</dbReference>
<comment type="cofactor">
    <cofactor evidence="2">
        <name>Ni(2+)</name>
        <dbReference type="ChEBI" id="CHEBI:49786"/>
    </cofactor>
</comment>
<evidence type="ECO:0000256" key="1">
    <source>
        <dbReference type="ARBA" id="ARBA00001936"/>
    </source>
</evidence>
<evidence type="ECO:0000256" key="3">
    <source>
        <dbReference type="ARBA" id="ARBA00022596"/>
    </source>
</evidence>
<dbReference type="InterPro" id="IPR035073">
    <property type="entry name" value="At2g17340_3_helix_bundle"/>
</dbReference>
<dbReference type="SUPFAM" id="SSF111321">
    <property type="entry name" value="AF1104-like"/>
    <property type="match status" value="1"/>
</dbReference>
<evidence type="ECO:0000259" key="8">
    <source>
        <dbReference type="Pfam" id="PF08450"/>
    </source>
</evidence>
<dbReference type="Gene3D" id="2.120.10.30">
    <property type="entry name" value="TolB, C-terminal domain"/>
    <property type="match status" value="1"/>
</dbReference>
<evidence type="ECO:0008006" key="10">
    <source>
        <dbReference type="Google" id="ProtNLM"/>
    </source>
</evidence>
<evidence type="ECO:0000256" key="2">
    <source>
        <dbReference type="ARBA" id="ARBA00001967"/>
    </source>
</evidence>
<evidence type="ECO:0000256" key="5">
    <source>
        <dbReference type="ARBA" id="ARBA00022801"/>
    </source>
</evidence>
<dbReference type="InterPro" id="IPR013658">
    <property type="entry name" value="SGL"/>
</dbReference>
<dbReference type="GO" id="GO:0005524">
    <property type="term" value="F:ATP binding"/>
    <property type="evidence" value="ECO:0007669"/>
    <property type="project" value="InterPro"/>
</dbReference>
<dbReference type="Gene3D" id="1.20.1700.10">
    <property type="entry name" value="AF1104-like"/>
    <property type="match status" value="1"/>
</dbReference>
<keyword evidence="3" id="KW-0533">Nickel</keyword>
<dbReference type="GO" id="GO:0016787">
    <property type="term" value="F:hydrolase activity"/>
    <property type="evidence" value="ECO:0007669"/>
    <property type="project" value="UniProtKB-KW"/>
</dbReference>
<name>A0A7S1T206_9CHLO</name>
<dbReference type="SUPFAM" id="SSF63829">
    <property type="entry name" value="Calcium-dependent phosphotriesterase"/>
    <property type="match status" value="1"/>
</dbReference>
<dbReference type="GO" id="GO:0004594">
    <property type="term" value="F:pantothenate kinase activity"/>
    <property type="evidence" value="ECO:0007669"/>
    <property type="project" value="TreeGrafter"/>
</dbReference>
<dbReference type="GO" id="GO:0015937">
    <property type="term" value="P:coenzyme A biosynthetic process"/>
    <property type="evidence" value="ECO:0007669"/>
    <property type="project" value="InterPro"/>
</dbReference>
<comment type="cofactor">
    <cofactor evidence="1">
        <name>Mn(2+)</name>
        <dbReference type="ChEBI" id="CHEBI:29035"/>
    </cofactor>
</comment>
<dbReference type="EMBL" id="HBGG01034217">
    <property type="protein sequence ID" value="CAD9215701.1"/>
    <property type="molecule type" value="Transcribed_RNA"/>
</dbReference>
<sequence>MATPTPLSRAVFPLLADPSSYSPFTFDYATPTSVADGSTVILTTWLKVFRQSIPGFKHHAIKNGGQGDKSTLEAQAADFEERFSAALDLFAADPSADTGYAIGYVTVNCAALCRLRDRCLQAAGFGDIFETVKTEENEKALRVLPGVLRELDSQDDPEARLELAIRGVFAGNIFDLGAAASEELFRSSGPTFQATRGKLASRPWPVDNLDTLLMRMRGKAHHKAVIFVDNAGSDVILGILPLARELLKRGTSVLLAANESPTINDITAAELSALMPAVAALDEEVMGAAVSSGRLTVMSTGSDLPVIDLCALSATFCAECTDADLVLLEGMGRSIETNLRAKFTCDVANLGMIKHPEVAALLGGSIYDCICRFEPARGSEPLWRNLLPGAKPQIGAADVRVSVVWPPSEAHLVENDCTTGLQDLLGEGPLWSPDEGALYWVDIHRPAVHRLVPATGAHTAASLPGWVGCLALRRLLPSPAATTDSATTNKRKTPEGGQQLVAAVDGGLVLLTLPSPAACQPTPPVLTPLHC</sequence>
<evidence type="ECO:0000313" key="9">
    <source>
        <dbReference type="EMBL" id="CAD9215701.1"/>
    </source>
</evidence>
<dbReference type="GO" id="GO:0005634">
    <property type="term" value="C:nucleus"/>
    <property type="evidence" value="ECO:0007669"/>
    <property type="project" value="TreeGrafter"/>
</dbReference>